<dbReference type="Pfam" id="PF14938">
    <property type="entry name" value="SNAP"/>
    <property type="match status" value="1"/>
</dbReference>
<dbReference type="PANTHER" id="PTHR13768:SF8">
    <property type="entry name" value="ALPHA-SOLUBLE NSF ATTACHMENT PROTEIN"/>
    <property type="match status" value="1"/>
</dbReference>
<dbReference type="Gene3D" id="1.25.40.10">
    <property type="entry name" value="Tetratricopeptide repeat domain"/>
    <property type="match status" value="1"/>
</dbReference>
<dbReference type="GO" id="GO:0005774">
    <property type="term" value="C:vacuolar membrane"/>
    <property type="evidence" value="ECO:0007669"/>
    <property type="project" value="TreeGrafter"/>
</dbReference>
<dbReference type="GO" id="GO:0019905">
    <property type="term" value="F:syntaxin binding"/>
    <property type="evidence" value="ECO:0007669"/>
    <property type="project" value="TreeGrafter"/>
</dbReference>
<protein>
    <recommendedName>
        <fullName evidence="10">Alpha-soluble NSF attachment protein</fullName>
    </recommendedName>
</protein>
<dbReference type="InParanoid" id="D8M708"/>
<dbReference type="Proteomes" id="UP000008312">
    <property type="component" value="Unassembled WGS sequence"/>
</dbReference>
<proteinExistence type="inferred from homology"/>
<dbReference type="InterPro" id="IPR011990">
    <property type="entry name" value="TPR-like_helical_dom_sf"/>
</dbReference>
<evidence type="ECO:0000256" key="4">
    <source>
        <dbReference type="ARBA" id="ARBA00022892"/>
    </source>
</evidence>
<name>D8M708_BLAHO</name>
<gene>
    <name evidence="8" type="ORF">GSBLH_T00003661001</name>
</gene>
<comment type="similarity">
    <text evidence="2 7">Belongs to the SNAP family.</text>
</comment>
<comment type="subcellular location">
    <subcellularLocation>
        <location evidence="1 7">Membrane</location>
        <topology evidence="1 7">Peripheral membrane protein</topology>
    </subcellularLocation>
</comment>
<keyword evidence="3 7" id="KW-0813">Transport</keyword>
<dbReference type="OMA" id="WSVKEYL"/>
<accession>D8M708</accession>
<dbReference type="EMBL" id="FN668672">
    <property type="protein sequence ID" value="CBK23847.2"/>
    <property type="molecule type" value="Genomic_DNA"/>
</dbReference>
<keyword evidence="6 7" id="KW-0472">Membrane</keyword>
<dbReference type="FunCoup" id="D8M708">
    <property type="interactions" value="388"/>
</dbReference>
<evidence type="ECO:0000256" key="6">
    <source>
        <dbReference type="ARBA" id="ARBA00023136"/>
    </source>
</evidence>
<evidence type="ECO:0000256" key="7">
    <source>
        <dbReference type="RuleBase" id="RU367013"/>
    </source>
</evidence>
<dbReference type="SUPFAM" id="SSF48452">
    <property type="entry name" value="TPR-like"/>
    <property type="match status" value="1"/>
</dbReference>
<keyword evidence="9" id="KW-1185">Reference proteome</keyword>
<evidence type="ECO:0000256" key="5">
    <source>
        <dbReference type="ARBA" id="ARBA00022927"/>
    </source>
</evidence>
<dbReference type="GO" id="GO:0005483">
    <property type="term" value="F:soluble NSF attachment protein activity"/>
    <property type="evidence" value="ECO:0007669"/>
    <property type="project" value="TreeGrafter"/>
</dbReference>
<keyword evidence="4 7" id="KW-0931">ER-Golgi transport</keyword>
<organism evidence="8">
    <name type="scientific">Blastocystis hominis</name>
    <dbReference type="NCBI Taxonomy" id="12968"/>
    <lineage>
        <taxon>Eukaryota</taxon>
        <taxon>Sar</taxon>
        <taxon>Stramenopiles</taxon>
        <taxon>Bigyra</taxon>
        <taxon>Opalozoa</taxon>
        <taxon>Opalinata</taxon>
        <taxon>Blastocystidae</taxon>
        <taxon>Blastocystis</taxon>
    </lineage>
</organism>
<dbReference type="CDD" id="cd15832">
    <property type="entry name" value="SNAP"/>
    <property type="match status" value="1"/>
</dbReference>
<dbReference type="GO" id="GO:0031201">
    <property type="term" value="C:SNARE complex"/>
    <property type="evidence" value="ECO:0007669"/>
    <property type="project" value="TreeGrafter"/>
</dbReference>
<reference evidence="8" key="1">
    <citation type="submission" date="2010-02" db="EMBL/GenBank/DDBJ databases">
        <title>Sequencing and annotation of the Blastocystis hominis genome.</title>
        <authorList>
            <person name="Wincker P."/>
        </authorList>
    </citation>
    <scope>NUCLEOTIDE SEQUENCE</scope>
    <source>
        <strain evidence="8">Singapore isolate B</strain>
    </source>
</reference>
<keyword evidence="5 7" id="KW-0653">Protein transport</keyword>
<evidence type="ECO:0000313" key="8">
    <source>
        <dbReference type="EMBL" id="CBK23847.2"/>
    </source>
</evidence>
<dbReference type="FunFam" id="1.25.40.10:FF:000049">
    <property type="entry name" value="Alpha-soluble NSF attachment protein-like"/>
    <property type="match status" value="1"/>
</dbReference>
<dbReference type="InterPro" id="IPR000744">
    <property type="entry name" value="NSF_attach"/>
</dbReference>
<evidence type="ECO:0000256" key="1">
    <source>
        <dbReference type="ARBA" id="ARBA00004170"/>
    </source>
</evidence>
<dbReference type="GO" id="GO:0006886">
    <property type="term" value="P:intracellular protein transport"/>
    <property type="evidence" value="ECO:0007669"/>
    <property type="project" value="UniProtKB-UniRule"/>
</dbReference>
<dbReference type="PRINTS" id="PR00448">
    <property type="entry name" value="NSFATTACHMNT"/>
</dbReference>
<evidence type="ECO:0000313" key="9">
    <source>
        <dbReference type="Proteomes" id="UP000008312"/>
    </source>
</evidence>
<dbReference type="RefSeq" id="XP_012897895.1">
    <property type="nucleotide sequence ID" value="XM_013042441.1"/>
</dbReference>
<dbReference type="OrthoDB" id="9984275at2759"/>
<dbReference type="GO" id="GO:0035494">
    <property type="term" value="P:SNARE complex disassembly"/>
    <property type="evidence" value="ECO:0007669"/>
    <property type="project" value="TreeGrafter"/>
</dbReference>
<sequence>MSSSKGDELMKQGEAKLKKFSFFNKTGKFEEAAELFKKAANQYKVSQFWPEAGNAFSRAAECYLQLEQNHDAATSYVDAAVCMKKSDMDKAVELYEEAISIYCDMGRFSNAAKLEKEIAEMYENDNQPDKCVQHYQQAANYFQGEDSVTSENQCLLKVAHFEALSEKYDEAIAIYEKVAQACLEKNVLKYSAKGHLFCAGILHLCQNDIVAMRQELERYKEMDYTFGSSRECKLLEDLTNDLEAMNVDDFTEHVFNYDSISPLDPWKTSMLLRVKKMMGGADEEEEVNLA</sequence>
<evidence type="ECO:0000256" key="3">
    <source>
        <dbReference type="ARBA" id="ARBA00022448"/>
    </source>
</evidence>
<evidence type="ECO:0000256" key="2">
    <source>
        <dbReference type="ARBA" id="ARBA00010050"/>
    </source>
</evidence>
<evidence type="ECO:0008006" key="10">
    <source>
        <dbReference type="Google" id="ProtNLM"/>
    </source>
</evidence>
<dbReference type="GeneID" id="24920738"/>
<dbReference type="PANTHER" id="PTHR13768">
    <property type="entry name" value="SOLUBLE NSF ATTACHMENT PROTEIN SNAP"/>
    <property type="match status" value="1"/>
</dbReference>
<dbReference type="AlphaFoldDB" id="D8M708"/>
<comment type="function">
    <text evidence="7">Required for vesicular transport between the endoplasmic reticulum and the Golgi apparatus.</text>
</comment>